<keyword evidence="5 9" id="KW-0378">Hydrolase</keyword>
<dbReference type="InterPro" id="IPR000086">
    <property type="entry name" value="NUDIX_hydrolase_dom"/>
</dbReference>
<comment type="catalytic activity">
    <reaction evidence="1">
        <text>GDP-alpha-D-mannose + H2O = alpha-D-mannose 1-phosphate + GMP + 2 H(+)</text>
        <dbReference type="Rhea" id="RHEA:27978"/>
        <dbReference type="ChEBI" id="CHEBI:15377"/>
        <dbReference type="ChEBI" id="CHEBI:15378"/>
        <dbReference type="ChEBI" id="CHEBI:57527"/>
        <dbReference type="ChEBI" id="CHEBI:58115"/>
        <dbReference type="ChEBI" id="CHEBI:58409"/>
    </reaction>
</comment>
<comment type="cofactor">
    <cofactor evidence="2">
        <name>Mg(2+)</name>
        <dbReference type="ChEBI" id="CHEBI:18420"/>
    </cofactor>
</comment>
<name>A0A7W6IED4_9HYPH</name>
<dbReference type="PANTHER" id="PTHR11839:SF18">
    <property type="entry name" value="NUDIX HYDROLASE DOMAIN-CONTAINING PROTEIN"/>
    <property type="match status" value="1"/>
</dbReference>
<dbReference type="PROSITE" id="PS51462">
    <property type="entry name" value="NUDIX"/>
    <property type="match status" value="1"/>
</dbReference>
<dbReference type="GO" id="GO:0016787">
    <property type="term" value="F:hydrolase activity"/>
    <property type="evidence" value="ECO:0007669"/>
    <property type="project" value="UniProtKB-KW"/>
</dbReference>
<comment type="similarity">
    <text evidence="3">Belongs to the Nudix hydrolase family. NudK subfamily.</text>
</comment>
<evidence type="ECO:0000256" key="1">
    <source>
        <dbReference type="ARBA" id="ARBA00000847"/>
    </source>
</evidence>
<dbReference type="PANTHER" id="PTHR11839">
    <property type="entry name" value="UDP/ADP-SUGAR PYROPHOSPHATASE"/>
    <property type="match status" value="1"/>
</dbReference>
<dbReference type="RefSeq" id="WP_027317554.1">
    <property type="nucleotide sequence ID" value="NZ_JACIDC010000003.1"/>
</dbReference>
<dbReference type="CDD" id="cd24161">
    <property type="entry name" value="NUDIX_ADPRase_Ndx2"/>
    <property type="match status" value="1"/>
</dbReference>
<dbReference type="AlphaFoldDB" id="A0A7W6IED4"/>
<sequence length="180" mass="20287">MAPDIRTTATRIVYENRWMRVREDAIERRDGSQGIYGVVEKTDFAVIAPIDDGLIHLVEQYRYPVQGRYWELPQGSWEDAPGTDPLELARAELREETGLTAQTMLHVGHLYECYGYSTQGYHIYLARGLRPGKAQRESTEQDMVSRAFPVEEALAMISDGLIKDAATVAALGLLRLKGLM</sequence>
<dbReference type="Pfam" id="PF00293">
    <property type="entry name" value="NUDIX"/>
    <property type="match status" value="1"/>
</dbReference>
<dbReference type="GO" id="GO:0019693">
    <property type="term" value="P:ribose phosphate metabolic process"/>
    <property type="evidence" value="ECO:0007669"/>
    <property type="project" value="TreeGrafter"/>
</dbReference>
<proteinExistence type="inferred from homology"/>
<evidence type="ECO:0000259" key="8">
    <source>
        <dbReference type="PROSITE" id="PS51462"/>
    </source>
</evidence>
<dbReference type="GO" id="GO:0005829">
    <property type="term" value="C:cytosol"/>
    <property type="evidence" value="ECO:0007669"/>
    <property type="project" value="TreeGrafter"/>
</dbReference>
<evidence type="ECO:0000256" key="2">
    <source>
        <dbReference type="ARBA" id="ARBA00001946"/>
    </source>
</evidence>
<evidence type="ECO:0000256" key="6">
    <source>
        <dbReference type="ARBA" id="ARBA00032162"/>
    </source>
</evidence>
<keyword evidence="10" id="KW-1185">Reference proteome</keyword>
<evidence type="ECO:0000256" key="3">
    <source>
        <dbReference type="ARBA" id="ARBA00007275"/>
    </source>
</evidence>
<accession>A0A7W6IED4</accession>
<dbReference type="EMBL" id="JACIDC010000003">
    <property type="protein sequence ID" value="MBB4039611.1"/>
    <property type="molecule type" value="Genomic_DNA"/>
</dbReference>
<dbReference type="Proteomes" id="UP000519439">
    <property type="component" value="Unassembled WGS sequence"/>
</dbReference>
<comment type="caution">
    <text evidence="9">The sequence shown here is derived from an EMBL/GenBank/DDBJ whole genome shotgun (WGS) entry which is preliminary data.</text>
</comment>
<dbReference type="SUPFAM" id="SSF55811">
    <property type="entry name" value="Nudix"/>
    <property type="match status" value="1"/>
</dbReference>
<evidence type="ECO:0000256" key="4">
    <source>
        <dbReference type="ARBA" id="ARBA00016377"/>
    </source>
</evidence>
<gene>
    <name evidence="9" type="ORF">GGR34_001253</name>
</gene>
<dbReference type="InterPro" id="IPR015797">
    <property type="entry name" value="NUDIX_hydrolase-like_dom_sf"/>
</dbReference>
<evidence type="ECO:0000313" key="9">
    <source>
        <dbReference type="EMBL" id="MBB4039611.1"/>
    </source>
</evidence>
<dbReference type="GO" id="GO:0006753">
    <property type="term" value="P:nucleoside phosphate metabolic process"/>
    <property type="evidence" value="ECO:0007669"/>
    <property type="project" value="TreeGrafter"/>
</dbReference>
<protein>
    <recommendedName>
        <fullName evidence="4">GDP-mannose pyrophosphatase</fullName>
    </recommendedName>
    <alternativeName>
        <fullName evidence="6">GDP-mannose hydrolase</fullName>
    </alternativeName>
    <alternativeName>
        <fullName evidence="7">GDPMK</fullName>
    </alternativeName>
</protein>
<dbReference type="Gene3D" id="3.90.79.10">
    <property type="entry name" value="Nucleoside Triphosphate Pyrophosphohydrolase"/>
    <property type="match status" value="1"/>
</dbReference>
<evidence type="ECO:0000256" key="7">
    <source>
        <dbReference type="ARBA" id="ARBA00032272"/>
    </source>
</evidence>
<reference evidence="9 10" key="1">
    <citation type="submission" date="2020-08" db="EMBL/GenBank/DDBJ databases">
        <title>Genomic Encyclopedia of Type Strains, Phase IV (KMG-IV): sequencing the most valuable type-strain genomes for metagenomic binning, comparative biology and taxonomic classification.</title>
        <authorList>
            <person name="Goeker M."/>
        </authorList>
    </citation>
    <scope>NUCLEOTIDE SEQUENCE [LARGE SCALE GENOMIC DNA]</scope>
    <source>
        <strain evidence="9 10">DSM 15743</strain>
    </source>
</reference>
<evidence type="ECO:0000313" key="10">
    <source>
        <dbReference type="Proteomes" id="UP000519439"/>
    </source>
</evidence>
<evidence type="ECO:0000256" key="5">
    <source>
        <dbReference type="ARBA" id="ARBA00022801"/>
    </source>
</evidence>
<organism evidence="9 10">
    <name type="scientific">Microvirga flocculans</name>
    <dbReference type="NCBI Taxonomy" id="217168"/>
    <lineage>
        <taxon>Bacteria</taxon>
        <taxon>Pseudomonadati</taxon>
        <taxon>Pseudomonadota</taxon>
        <taxon>Alphaproteobacteria</taxon>
        <taxon>Hyphomicrobiales</taxon>
        <taxon>Methylobacteriaceae</taxon>
        <taxon>Microvirga</taxon>
    </lineage>
</organism>
<feature type="domain" description="Nudix hydrolase" evidence="8">
    <location>
        <begin position="40"/>
        <end position="170"/>
    </location>
</feature>